<sequence length="188" mass="21129">MSSEHDSDFLFADEQDAELKPAKASQPGWKILIVDDEPEVHAVTRLALMEMVFEGRGIEFISAHSRAEAEAAIDANPDVAIVLLDVVMETDDAGLQVVNYIRQHAHNRFTRIVLRTGQPGHAPERAVVLNYDINDYKSKTELTAQKLFTCVMSALRSYRDIIEVDQARQRAEAEVAELKQQLQQLKQG</sequence>
<dbReference type="InterPro" id="IPR050595">
    <property type="entry name" value="Bact_response_regulator"/>
</dbReference>
<feature type="domain" description="Response regulatory" evidence="4">
    <location>
        <begin position="30"/>
        <end position="154"/>
    </location>
</feature>
<keyword evidence="1 2" id="KW-0597">Phosphoprotein</keyword>
<dbReference type="SMART" id="SM00448">
    <property type="entry name" value="REC"/>
    <property type="match status" value="1"/>
</dbReference>
<protein>
    <recommendedName>
        <fullName evidence="4">Response regulatory domain-containing protein</fullName>
    </recommendedName>
</protein>
<feature type="coiled-coil region" evidence="3">
    <location>
        <begin position="161"/>
        <end position="188"/>
    </location>
</feature>
<dbReference type="AlphaFoldDB" id="A0A432ZP37"/>
<keyword evidence="6" id="KW-1185">Reference proteome</keyword>
<evidence type="ECO:0000256" key="1">
    <source>
        <dbReference type="ARBA" id="ARBA00022553"/>
    </source>
</evidence>
<dbReference type="InterPro" id="IPR011006">
    <property type="entry name" value="CheY-like_superfamily"/>
</dbReference>
<gene>
    <name evidence="5" type="ORF">CWI83_03735</name>
</gene>
<name>A0A432ZP37_9GAMM</name>
<accession>A0A432ZP37</accession>
<dbReference type="EMBL" id="PIQG01000001">
    <property type="protein sequence ID" value="RUO79618.1"/>
    <property type="molecule type" value="Genomic_DNA"/>
</dbReference>
<dbReference type="SUPFAM" id="SSF52172">
    <property type="entry name" value="CheY-like"/>
    <property type="match status" value="1"/>
</dbReference>
<evidence type="ECO:0000313" key="6">
    <source>
        <dbReference type="Proteomes" id="UP000288279"/>
    </source>
</evidence>
<dbReference type="PANTHER" id="PTHR44591:SF3">
    <property type="entry name" value="RESPONSE REGULATORY DOMAIN-CONTAINING PROTEIN"/>
    <property type="match status" value="1"/>
</dbReference>
<comment type="caution">
    <text evidence="5">The sequence shown here is derived from an EMBL/GenBank/DDBJ whole genome shotgun (WGS) entry which is preliminary data.</text>
</comment>
<dbReference type="Gene3D" id="3.40.50.2300">
    <property type="match status" value="1"/>
</dbReference>
<dbReference type="Proteomes" id="UP000288279">
    <property type="component" value="Unassembled WGS sequence"/>
</dbReference>
<evidence type="ECO:0000256" key="3">
    <source>
        <dbReference type="SAM" id="Coils"/>
    </source>
</evidence>
<reference evidence="5 6" key="1">
    <citation type="journal article" date="2011" name="Front. Microbiol.">
        <title>Genomic signatures of strain selection and enhancement in Bacillus atrophaeus var. globigii, a historical biowarfare simulant.</title>
        <authorList>
            <person name="Gibbons H.S."/>
            <person name="Broomall S.M."/>
            <person name="McNew L.A."/>
            <person name="Daligault H."/>
            <person name="Chapman C."/>
            <person name="Bruce D."/>
            <person name="Karavis M."/>
            <person name="Krepps M."/>
            <person name="McGregor P.A."/>
            <person name="Hong C."/>
            <person name="Park K.H."/>
            <person name="Akmal A."/>
            <person name="Feldman A."/>
            <person name="Lin J.S."/>
            <person name="Chang W.E."/>
            <person name="Higgs B.W."/>
            <person name="Demirev P."/>
            <person name="Lindquist J."/>
            <person name="Liem A."/>
            <person name="Fochler E."/>
            <person name="Read T.D."/>
            <person name="Tapia R."/>
            <person name="Johnson S."/>
            <person name="Bishop-Lilly K.A."/>
            <person name="Detter C."/>
            <person name="Han C."/>
            <person name="Sozhamannan S."/>
            <person name="Rosenzweig C.N."/>
            <person name="Skowronski E.W."/>
        </authorList>
    </citation>
    <scope>NUCLEOTIDE SEQUENCE [LARGE SCALE GENOMIC DNA]</scope>
    <source>
        <strain evidence="5 6">PIT1</strain>
    </source>
</reference>
<dbReference type="PANTHER" id="PTHR44591">
    <property type="entry name" value="STRESS RESPONSE REGULATOR PROTEIN 1"/>
    <property type="match status" value="1"/>
</dbReference>
<dbReference type="Pfam" id="PF00072">
    <property type="entry name" value="Response_reg"/>
    <property type="match status" value="1"/>
</dbReference>
<organism evidence="5 6">
    <name type="scientific">Pseudidiomarina taiwanensis</name>
    <dbReference type="NCBI Taxonomy" id="337250"/>
    <lineage>
        <taxon>Bacteria</taxon>
        <taxon>Pseudomonadati</taxon>
        <taxon>Pseudomonadota</taxon>
        <taxon>Gammaproteobacteria</taxon>
        <taxon>Alteromonadales</taxon>
        <taxon>Idiomarinaceae</taxon>
        <taxon>Pseudidiomarina</taxon>
    </lineage>
</organism>
<evidence type="ECO:0000313" key="5">
    <source>
        <dbReference type="EMBL" id="RUO79618.1"/>
    </source>
</evidence>
<proteinExistence type="predicted"/>
<dbReference type="InterPro" id="IPR001789">
    <property type="entry name" value="Sig_transdc_resp-reg_receiver"/>
</dbReference>
<keyword evidence="3" id="KW-0175">Coiled coil</keyword>
<evidence type="ECO:0000259" key="4">
    <source>
        <dbReference type="PROSITE" id="PS50110"/>
    </source>
</evidence>
<dbReference type="OrthoDB" id="9787688at2"/>
<evidence type="ECO:0000256" key="2">
    <source>
        <dbReference type="PROSITE-ProRule" id="PRU00169"/>
    </source>
</evidence>
<feature type="modified residue" description="4-aspartylphosphate" evidence="2">
    <location>
        <position position="85"/>
    </location>
</feature>
<dbReference type="PROSITE" id="PS50110">
    <property type="entry name" value="RESPONSE_REGULATORY"/>
    <property type="match status" value="1"/>
</dbReference>
<dbReference type="GO" id="GO:0000160">
    <property type="term" value="P:phosphorelay signal transduction system"/>
    <property type="evidence" value="ECO:0007669"/>
    <property type="project" value="InterPro"/>
</dbReference>